<dbReference type="Gene3D" id="3.40.190.10">
    <property type="entry name" value="Periplasmic binding protein-like II"/>
    <property type="match status" value="2"/>
</dbReference>
<dbReference type="PANTHER" id="PTHR30061:SF50">
    <property type="entry name" value="MALTOSE_MALTODEXTRIN-BINDING PERIPLASMIC PROTEIN"/>
    <property type="match status" value="1"/>
</dbReference>
<evidence type="ECO:0000313" key="5">
    <source>
        <dbReference type="EMBL" id="SOY29346.1"/>
    </source>
</evidence>
<evidence type="ECO:0000256" key="3">
    <source>
        <dbReference type="ARBA" id="ARBA00022729"/>
    </source>
</evidence>
<dbReference type="PANTHER" id="PTHR30061">
    <property type="entry name" value="MALTOSE-BINDING PERIPLASMIC PROTEIN"/>
    <property type="match status" value="1"/>
</dbReference>
<organism evidence="5 6">
    <name type="scientific">Acetatifactor muris</name>
    <dbReference type="NCBI Taxonomy" id="879566"/>
    <lineage>
        <taxon>Bacteria</taxon>
        <taxon>Bacillati</taxon>
        <taxon>Bacillota</taxon>
        <taxon>Clostridia</taxon>
        <taxon>Lachnospirales</taxon>
        <taxon>Lachnospiraceae</taxon>
        <taxon>Acetatifactor</taxon>
    </lineage>
</organism>
<reference evidence="5 6" key="1">
    <citation type="submission" date="2018-01" db="EMBL/GenBank/DDBJ databases">
        <authorList>
            <person name="Gaut B.S."/>
            <person name="Morton B.R."/>
            <person name="Clegg M.T."/>
            <person name="Duvall M.R."/>
        </authorList>
    </citation>
    <scope>NUCLEOTIDE SEQUENCE [LARGE SCALE GENOMIC DNA]</scope>
    <source>
        <strain evidence="5">GP69</strain>
    </source>
</reference>
<dbReference type="OrthoDB" id="9766758at2"/>
<dbReference type="GO" id="GO:0015768">
    <property type="term" value="P:maltose transport"/>
    <property type="evidence" value="ECO:0007669"/>
    <property type="project" value="TreeGrafter"/>
</dbReference>
<dbReference type="GO" id="GO:0042956">
    <property type="term" value="P:maltodextrin transmembrane transport"/>
    <property type="evidence" value="ECO:0007669"/>
    <property type="project" value="TreeGrafter"/>
</dbReference>
<dbReference type="Proteomes" id="UP000236311">
    <property type="component" value="Unassembled WGS sequence"/>
</dbReference>
<dbReference type="GO" id="GO:1901982">
    <property type="term" value="F:maltose binding"/>
    <property type="evidence" value="ECO:0007669"/>
    <property type="project" value="TreeGrafter"/>
</dbReference>
<feature type="signal peptide" evidence="4">
    <location>
        <begin position="1"/>
        <end position="22"/>
    </location>
</feature>
<dbReference type="GO" id="GO:0055052">
    <property type="term" value="C:ATP-binding cassette (ABC) transporter complex, substrate-binding subunit-containing"/>
    <property type="evidence" value="ECO:0007669"/>
    <property type="project" value="TreeGrafter"/>
</dbReference>
<dbReference type="EMBL" id="OFSM01000009">
    <property type="protein sequence ID" value="SOY29346.1"/>
    <property type="molecule type" value="Genomic_DNA"/>
</dbReference>
<evidence type="ECO:0000313" key="6">
    <source>
        <dbReference type="Proteomes" id="UP000236311"/>
    </source>
</evidence>
<keyword evidence="6" id="KW-1185">Reference proteome</keyword>
<protein>
    <submittedName>
        <fullName evidence="5">Maltose ABC transporter periplasmic protein</fullName>
    </submittedName>
</protein>
<feature type="chain" id="PRO_5039165436" evidence="4">
    <location>
        <begin position="23"/>
        <end position="464"/>
    </location>
</feature>
<evidence type="ECO:0000256" key="1">
    <source>
        <dbReference type="ARBA" id="ARBA00008520"/>
    </source>
</evidence>
<name>A0A2K4ZFX9_9FIRM</name>
<dbReference type="RefSeq" id="WP_146040019.1">
    <property type="nucleotide sequence ID" value="NZ_JANJZD010000009.1"/>
</dbReference>
<sequence>MQFKKRLIAAAAVTGLAAVVLYGSTLEAGSMDESGGLLSAFERRETIYFWYNDEGMTNFINSAAVTFGEEENVRVIPVLASESEYLEAINDASIHTEQTPDAYIISHDSLEKAYLSGLAARIEDRGGICSEAVFPSSALSAVSYQGKKVAYPLFFETSALVYNETFLAEWAEQIAMKELLEGGEIGDNPEETDGIVVDEGVLKERTEYYFANAVPATVDDILNIANTFDVPQGVSVLKWDVSDIFYNYWIVGNYMIVGGDAGDAPERININNPETIQCLEVYKALNQFFYIESDTVTYESVIEDFCQGGIVFTIATTDVAEKLAKAKEDGTLGFEYGIARLPRVSGELDSRTMSVTNAVAINGYSEHQELANRFAAYLVTTCADSLYEKAGKVPAKLDSNGENGALQIFKAEYADSISLPKMMETGNFWLQLEGLFSKVWNGADVTALVQELADKIATQVNAAE</sequence>
<evidence type="ECO:0000256" key="2">
    <source>
        <dbReference type="ARBA" id="ARBA00022448"/>
    </source>
</evidence>
<keyword evidence="3 4" id="KW-0732">Signal</keyword>
<comment type="similarity">
    <text evidence="1">Belongs to the bacterial solute-binding protein 1 family.</text>
</comment>
<gene>
    <name evidence="5" type="ORF">AMURIS_02061</name>
</gene>
<keyword evidence="2" id="KW-0813">Transport</keyword>
<dbReference type="SUPFAM" id="SSF53850">
    <property type="entry name" value="Periplasmic binding protein-like II"/>
    <property type="match status" value="1"/>
</dbReference>
<evidence type="ECO:0000256" key="4">
    <source>
        <dbReference type="SAM" id="SignalP"/>
    </source>
</evidence>
<proteinExistence type="inferred from homology"/>
<accession>A0A2K4ZFX9</accession>
<dbReference type="AlphaFoldDB" id="A0A2K4ZFX9"/>